<dbReference type="Pfam" id="PF03720">
    <property type="entry name" value="UDPG_MGDP_dh_C"/>
    <property type="match status" value="1"/>
</dbReference>
<comment type="caution">
    <text evidence="9">The sequence shown here is derived from an EMBL/GenBank/DDBJ whole genome shotgun (WGS) entry which is preliminary data.</text>
</comment>
<comment type="catalytic activity">
    <reaction evidence="6">
        <text>UDP-N-acetyl-alpha-D-mannosamine + 2 NAD(+) + H2O = UDP-N-acetyl-alpha-D-mannosaminouronate + 2 NADH + 3 H(+)</text>
        <dbReference type="Rhea" id="RHEA:25780"/>
        <dbReference type="ChEBI" id="CHEBI:15377"/>
        <dbReference type="ChEBI" id="CHEBI:15378"/>
        <dbReference type="ChEBI" id="CHEBI:57540"/>
        <dbReference type="ChEBI" id="CHEBI:57945"/>
        <dbReference type="ChEBI" id="CHEBI:68623"/>
        <dbReference type="ChEBI" id="CHEBI:70731"/>
        <dbReference type="EC" id="1.1.1.336"/>
    </reaction>
</comment>
<sequence>MKKACVIGLGYVGLPLACLLARKGFEVSGLEVSDEIVEKTNSGISHIEDEFLAKEVREVKGKLKATTNAAEALKNADVVAVCVPTPVDKQFLPDLEALKSACVSIAENLRKGMLVIIESTIYPGTTEEIAQPILEKSGLKAGVDFFLAHCPERIDPGNRKWRLPQIPRVVGGVNKESVRLAGIFYGQIIDAPVKELRSVRSAEAAKIVENTFRDINIAFVNELAKSFDVLNIDVKEVIEAASTKPFGFMPFYPGPGVGGHCIAVDPYYLIAKAKQSGFDHKFLRLAREINDSMREYVVELAVEGLNALGKSLKDAKIAFLGIAYKPDVDDTRESPALYIIPLLRKKGAVLRIFDPHIEALSNVESLEAALEGADAIIVATSHKEFLQALTPKFVRKKKIGFFLDCRNAFDKVAFKKAGIAFKGIGC</sequence>
<dbReference type="GO" id="GO:0089714">
    <property type="term" value="F:UDP-N-acetyl-D-mannosamine dehydrogenase activity"/>
    <property type="evidence" value="ECO:0007669"/>
    <property type="project" value="UniProtKB-EC"/>
</dbReference>
<dbReference type="PIRSF" id="PIRSF000124">
    <property type="entry name" value="UDPglc_GDPman_dh"/>
    <property type="match status" value="1"/>
</dbReference>
<dbReference type="SUPFAM" id="SSF52413">
    <property type="entry name" value="UDP-glucose/GDP-mannose dehydrogenase C-terminal domain"/>
    <property type="match status" value="1"/>
</dbReference>
<evidence type="ECO:0000313" key="10">
    <source>
        <dbReference type="Proteomes" id="UP000527315"/>
    </source>
</evidence>
<dbReference type="PIRSF" id="PIRSF500136">
    <property type="entry name" value="UDP_ManNAc_DH"/>
    <property type="match status" value="1"/>
</dbReference>
<dbReference type="InterPro" id="IPR017476">
    <property type="entry name" value="UDP-Glc/GDP-Man"/>
</dbReference>
<evidence type="ECO:0000256" key="5">
    <source>
        <dbReference type="ARBA" id="ARBA00030172"/>
    </source>
</evidence>
<feature type="domain" description="UDP-glucose/GDP-mannose dehydrogenase C-terminal" evidence="8">
    <location>
        <begin position="318"/>
        <end position="411"/>
    </location>
</feature>
<protein>
    <recommendedName>
        <fullName evidence="2">UDP-N-acetyl-D-mannosamine dehydrogenase</fullName>
        <ecNumber evidence="1">1.1.1.336</ecNumber>
    </recommendedName>
    <alternativeName>
        <fullName evidence="5">UDP-ManNAc 6-dehydrogenase</fullName>
    </alternativeName>
</protein>
<keyword evidence="4" id="KW-0520">NAD</keyword>
<dbReference type="SUPFAM" id="SSF48179">
    <property type="entry name" value="6-phosphogluconate dehydrogenase C-terminal domain-like"/>
    <property type="match status" value="1"/>
</dbReference>
<organism evidence="9 10">
    <name type="scientific">Candidatus Iainarchaeum sp</name>
    <dbReference type="NCBI Taxonomy" id="3101447"/>
    <lineage>
        <taxon>Archaea</taxon>
        <taxon>Candidatus Iainarchaeota</taxon>
        <taxon>Candidatus Iainarchaeia</taxon>
        <taxon>Candidatus Iainarchaeales</taxon>
        <taxon>Candidatus Iainarchaeaceae</taxon>
        <taxon>Candidatus Iainarchaeum</taxon>
    </lineage>
</organism>
<dbReference type="Pfam" id="PF00984">
    <property type="entry name" value="UDPG_MGDP_dh"/>
    <property type="match status" value="1"/>
</dbReference>
<dbReference type="NCBIfam" id="TIGR03026">
    <property type="entry name" value="NDP-sugDHase"/>
    <property type="match status" value="1"/>
</dbReference>
<dbReference type="InterPro" id="IPR036291">
    <property type="entry name" value="NAD(P)-bd_dom_sf"/>
</dbReference>
<dbReference type="SMART" id="SM00984">
    <property type="entry name" value="UDPG_MGDP_dh_C"/>
    <property type="match status" value="1"/>
</dbReference>
<reference evidence="10" key="1">
    <citation type="journal article" date="2020" name="bioRxiv">
        <title>A rank-normalized archaeal taxonomy based on genome phylogeny resolves widespread incomplete and uneven classifications.</title>
        <authorList>
            <person name="Rinke C."/>
            <person name="Chuvochina M."/>
            <person name="Mussig A.J."/>
            <person name="Chaumeil P.-A."/>
            <person name="Waite D.W."/>
            <person name="Whitman W.B."/>
            <person name="Parks D.H."/>
            <person name="Hugenholtz P."/>
        </authorList>
    </citation>
    <scope>NUCLEOTIDE SEQUENCE [LARGE SCALE GENOMIC DNA]</scope>
</reference>
<dbReference type="Proteomes" id="UP000527315">
    <property type="component" value="Unassembled WGS sequence"/>
</dbReference>
<dbReference type="EMBL" id="DUFJ01000089">
    <property type="protein sequence ID" value="HIH33390.1"/>
    <property type="molecule type" value="Genomic_DNA"/>
</dbReference>
<evidence type="ECO:0000313" key="9">
    <source>
        <dbReference type="EMBL" id="HIH33390.1"/>
    </source>
</evidence>
<evidence type="ECO:0000256" key="6">
    <source>
        <dbReference type="ARBA" id="ARBA00049130"/>
    </source>
</evidence>
<evidence type="ECO:0000256" key="4">
    <source>
        <dbReference type="ARBA" id="ARBA00023027"/>
    </source>
</evidence>
<dbReference type="InterPro" id="IPR036220">
    <property type="entry name" value="UDP-Glc/GDP-Man_DH_C_sf"/>
</dbReference>
<proteinExistence type="inferred from homology"/>
<dbReference type="Gene3D" id="3.40.50.720">
    <property type="entry name" value="NAD(P)-binding Rossmann-like Domain"/>
    <property type="match status" value="2"/>
</dbReference>
<evidence type="ECO:0000259" key="8">
    <source>
        <dbReference type="SMART" id="SM00984"/>
    </source>
</evidence>
<name>A0A7J4KVW2_9ARCH</name>
<dbReference type="AlphaFoldDB" id="A0A7J4KVW2"/>
<comment type="similarity">
    <text evidence="7">Belongs to the UDP-glucose/GDP-mannose dehydrogenase family.</text>
</comment>
<evidence type="ECO:0000256" key="7">
    <source>
        <dbReference type="PIRNR" id="PIRNR000124"/>
    </source>
</evidence>
<dbReference type="Pfam" id="PF03721">
    <property type="entry name" value="UDPG_MGDP_dh_N"/>
    <property type="match status" value="1"/>
</dbReference>
<dbReference type="InterPro" id="IPR008927">
    <property type="entry name" value="6-PGluconate_DH-like_C_sf"/>
</dbReference>
<keyword evidence="3" id="KW-0560">Oxidoreductase</keyword>
<dbReference type="InterPro" id="IPR014027">
    <property type="entry name" value="UDP-Glc/GDP-Man_DH_C"/>
</dbReference>
<dbReference type="PANTHER" id="PTHR43491:SF1">
    <property type="entry name" value="UDP-N-ACETYL-D-MANNOSAMINE DEHYDROGENASE"/>
    <property type="match status" value="1"/>
</dbReference>
<accession>A0A7J4KVW2</accession>
<dbReference type="InterPro" id="IPR028359">
    <property type="entry name" value="UDP_ManNAc/GlcNAc_DH"/>
</dbReference>
<dbReference type="EC" id="1.1.1.336" evidence="1"/>
<dbReference type="SUPFAM" id="SSF51735">
    <property type="entry name" value="NAD(P)-binding Rossmann-fold domains"/>
    <property type="match status" value="1"/>
</dbReference>
<dbReference type="InterPro" id="IPR001732">
    <property type="entry name" value="UDP-Glc/GDP-Man_DH_N"/>
</dbReference>
<dbReference type="GO" id="GO:0000271">
    <property type="term" value="P:polysaccharide biosynthetic process"/>
    <property type="evidence" value="ECO:0007669"/>
    <property type="project" value="InterPro"/>
</dbReference>
<gene>
    <name evidence="9" type="ORF">HA227_04015</name>
</gene>
<dbReference type="GO" id="GO:0016628">
    <property type="term" value="F:oxidoreductase activity, acting on the CH-CH group of donors, NAD or NADP as acceptor"/>
    <property type="evidence" value="ECO:0007669"/>
    <property type="project" value="InterPro"/>
</dbReference>
<evidence type="ECO:0000256" key="1">
    <source>
        <dbReference type="ARBA" id="ARBA00012935"/>
    </source>
</evidence>
<dbReference type="InterPro" id="IPR014026">
    <property type="entry name" value="UDP-Glc/GDP-Man_DH_dimer"/>
</dbReference>
<evidence type="ECO:0000256" key="2">
    <source>
        <dbReference type="ARBA" id="ARBA00016796"/>
    </source>
</evidence>
<evidence type="ECO:0000256" key="3">
    <source>
        <dbReference type="ARBA" id="ARBA00023002"/>
    </source>
</evidence>
<dbReference type="PANTHER" id="PTHR43491">
    <property type="entry name" value="UDP-N-ACETYL-D-MANNOSAMINE DEHYDROGENASE"/>
    <property type="match status" value="1"/>
</dbReference>
<dbReference type="GO" id="GO:0051287">
    <property type="term" value="F:NAD binding"/>
    <property type="evidence" value="ECO:0007669"/>
    <property type="project" value="InterPro"/>
</dbReference>